<name>A0A6U2C422_9CHLO</name>
<organism evidence="2">
    <name type="scientific">Chlamydomonas euryale</name>
    <dbReference type="NCBI Taxonomy" id="1486919"/>
    <lineage>
        <taxon>Eukaryota</taxon>
        <taxon>Viridiplantae</taxon>
        <taxon>Chlorophyta</taxon>
        <taxon>core chlorophytes</taxon>
        <taxon>Chlorophyceae</taxon>
        <taxon>CS clade</taxon>
        <taxon>Chlamydomonadales</taxon>
        <taxon>Chlamydomonadaceae</taxon>
        <taxon>Chlamydomonas</taxon>
    </lineage>
</organism>
<dbReference type="AlphaFoldDB" id="A0A6U2C422"/>
<feature type="transmembrane region" description="Helical" evidence="1">
    <location>
        <begin position="55"/>
        <end position="75"/>
    </location>
</feature>
<proteinExistence type="predicted"/>
<reference evidence="2" key="1">
    <citation type="submission" date="2021-01" db="EMBL/GenBank/DDBJ databases">
        <authorList>
            <person name="Corre E."/>
            <person name="Pelletier E."/>
            <person name="Niang G."/>
            <person name="Scheremetjew M."/>
            <person name="Finn R."/>
            <person name="Kale V."/>
            <person name="Holt S."/>
            <person name="Cochrane G."/>
            <person name="Meng A."/>
            <person name="Brown T."/>
            <person name="Cohen L."/>
        </authorList>
    </citation>
    <scope>NUCLEOTIDE SEQUENCE</scope>
    <source>
        <strain evidence="2">CCMP219</strain>
    </source>
</reference>
<keyword evidence="1" id="KW-0812">Transmembrane</keyword>
<gene>
    <name evidence="2" type="ORF">CEUR00632_LOCUS1145</name>
    <name evidence="3" type="ORF">CEUR00632_LOCUS1146</name>
</gene>
<sequence>MFHASNPVRPLHTSSHPFRFTWSLEFGRSIEAGDAVHAILPRLLCHYDRRSHRRLIFAAATAAAVATAATMATAATAPRSPSRHCLECHLRCCCTTTTMASPPPRHCHRHDTASSATSLPLHDHFQHTAATTANAIPPP</sequence>
<protein>
    <submittedName>
        <fullName evidence="2">Uncharacterized protein</fullName>
    </submittedName>
</protein>
<dbReference type="EMBL" id="HBEC01002395">
    <property type="protein sequence ID" value="CAD8281111.1"/>
    <property type="molecule type" value="Transcribed_RNA"/>
</dbReference>
<accession>A0A6U2C422</accession>
<evidence type="ECO:0000313" key="3">
    <source>
        <dbReference type="EMBL" id="CAD8281111.1"/>
    </source>
</evidence>
<evidence type="ECO:0000256" key="1">
    <source>
        <dbReference type="SAM" id="Phobius"/>
    </source>
</evidence>
<evidence type="ECO:0000313" key="2">
    <source>
        <dbReference type="EMBL" id="CAD8281110.1"/>
    </source>
</evidence>
<keyword evidence="1" id="KW-1133">Transmembrane helix</keyword>
<dbReference type="EMBL" id="HBEC01002394">
    <property type="protein sequence ID" value="CAD8281110.1"/>
    <property type="molecule type" value="Transcribed_RNA"/>
</dbReference>
<keyword evidence="1" id="KW-0472">Membrane</keyword>